<gene>
    <name evidence="1" type="ORF">COLO4_25266</name>
</gene>
<protein>
    <submittedName>
        <fullName evidence="1">Uncharacterized protein</fullName>
    </submittedName>
</protein>
<evidence type="ECO:0000313" key="2">
    <source>
        <dbReference type="Proteomes" id="UP000187203"/>
    </source>
</evidence>
<organism evidence="1 2">
    <name type="scientific">Corchorus olitorius</name>
    <dbReference type="NCBI Taxonomy" id="93759"/>
    <lineage>
        <taxon>Eukaryota</taxon>
        <taxon>Viridiplantae</taxon>
        <taxon>Streptophyta</taxon>
        <taxon>Embryophyta</taxon>
        <taxon>Tracheophyta</taxon>
        <taxon>Spermatophyta</taxon>
        <taxon>Magnoliopsida</taxon>
        <taxon>eudicotyledons</taxon>
        <taxon>Gunneridae</taxon>
        <taxon>Pentapetalae</taxon>
        <taxon>rosids</taxon>
        <taxon>malvids</taxon>
        <taxon>Malvales</taxon>
        <taxon>Malvaceae</taxon>
        <taxon>Grewioideae</taxon>
        <taxon>Apeibeae</taxon>
        <taxon>Corchorus</taxon>
    </lineage>
</organism>
<dbReference type="AlphaFoldDB" id="A0A1R3I3V2"/>
<reference evidence="2" key="1">
    <citation type="submission" date="2013-09" db="EMBL/GenBank/DDBJ databases">
        <title>Corchorus olitorius genome sequencing.</title>
        <authorList>
            <person name="Alam M."/>
            <person name="Haque M.S."/>
            <person name="Islam M.S."/>
            <person name="Emdad E.M."/>
            <person name="Islam M.M."/>
            <person name="Ahmed B."/>
            <person name="Halim A."/>
            <person name="Hossen Q.M.M."/>
            <person name="Hossain M.Z."/>
            <person name="Ahmed R."/>
            <person name="Khan M.M."/>
            <person name="Islam R."/>
            <person name="Rashid M.M."/>
            <person name="Khan S.A."/>
            <person name="Rahman M.S."/>
            <person name="Alam M."/>
            <person name="Yahiya A.S."/>
            <person name="Khan M.S."/>
            <person name="Azam M.S."/>
            <person name="Haque T."/>
            <person name="Lashkar M.Z.H."/>
            <person name="Akhand A.I."/>
            <person name="Morshed G."/>
            <person name="Roy S."/>
            <person name="Uddin K.S."/>
            <person name="Rabeya T."/>
            <person name="Hossain A.S."/>
            <person name="Chowdhury A."/>
            <person name="Snigdha A.R."/>
            <person name="Mortoza M.S."/>
            <person name="Matin S.A."/>
            <person name="Hoque S.M.E."/>
            <person name="Islam M.K."/>
            <person name="Roy D.K."/>
            <person name="Haider R."/>
            <person name="Moosa M.M."/>
            <person name="Elias S.M."/>
            <person name="Hasan A.M."/>
            <person name="Jahan S."/>
            <person name="Shafiuddin M."/>
            <person name="Mahmood N."/>
            <person name="Shommy N.S."/>
        </authorList>
    </citation>
    <scope>NUCLEOTIDE SEQUENCE [LARGE SCALE GENOMIC DNA]</scope>
    <source>
        <strain evidence="2">cv. O-4</strain>
    </source>
</reference>
<comment type="caution">
    <text evidence="1">The sequence shown here is derived from an EMBL/GenBank/DDBJ whole genome shotgun (WGS) entry which is preliminary data.</text>
</comment>
<proteinExistence type="predicted"/>
<evidence type="ECO:0000313" key="1">
    <source>
        <dbReference type="EMBL" id="OMO77219.1"/>
    </source>
</evidence>
<name>A0A1R3I3V2_9ROSI</name>
<dbReference type="EMBL" id="AWUE01018986">
    <property type="protein sequence ID" value="OMO77219.1"/>
    <property type="molecule type" value="Genomic_DNA"/>
</dbReference>
<dbReference type="Proteomes" id="UP000187203">
    <property type="component" value="Unassembled WGS sequence"/>
</dbReference>
<sequence length="69" mass="7678">MKQKISSKLPLVSLASDLELVFTNSTPKAPKCLLAETFLLLSDLGTSPSDWSCFQKKRTKRPRAKKKGI</sequence>
<accession>A0A1R3I3V2</accession>
<keyword evidence="2" id="KW-1185">Reference proteome</keyword>